<sequence>MGRHTRGIGVIQGKAGAPITHIGFGMVDAGPRFNTTLIDPNGNRRETYKGVRDMITVVRKFKPLDGQDAHNVTNWQRPVS</sequence>
<protein>
    <submittedName>
        <fullName evidence="1">Uncharacterized protein</fullName>
    </submittedName>
</protein>
<dbReference type="AlphaFoldDB" id="A0A1G5QSB9"/>
<evidence type="ECO:0000313" key="2">
    <source>
        <dbReference type="Proteomes" id="UP000199648"/>
    </source>
</evidence>
<name>A0A1G5QSB9_9GAMM</name>
<dbReference type="EMBL" id="FMWD01000008">
    <property type="protein sequence ID" value="SCZ64735.1"/>
    <property type="molecule type" value="Genomic_DNA"/>
</dbReference>
<dbReference type="Proteomes" id="UP000199648">
    <property type="component" value="Unassembled WGS sequence"/>
</dbReference>
<accession>A0A1G5QSB9</accession>
<proteinExistence type="predicted"/>
<dbReference type="STRING" id="415747.SAMN03097708_02705"/>
<gene>
    <name evidence="1" type="ORF">SAMN03097708_02705</name>
</gene>
<reference evidence="1 2" key="1">
    <citation type="submission" date="2016-10" db="EMBL/GenBank/DDBJ databases">
        <authorList>
            <person name="de Groot N.N."/>
        </authorList>
    </citation>
    <scope>NUCLEOTIDE SEQUENCE [LARGE SCALE GENOMIC DNA]</scope>
    <source>
        <strain evidence="1 2">HLD2</strain>
    </source>
</reference>
<keyword evidence="2" id="KW-1185">Reference proteome</keyword>
<evidence type="ECO:0000313" key="1">
    <source>
        <dbReference type="EMBL" id="SCZ64735.1"/>
    </source>
</evidence>
<organism evidence="1 2">
    <name type="scientific">Thiohalomonas denitrificans</name>
    <dbReference type="NCBI Taxonomy" id="415747"/>
    <lineage>
        <taxon>Bacteria</taxon>
        <taxon>Pseudomonadati</taxon>
        <taxon>Pseudomonadota</taxon>
        <taxon>Gammaproteobacteria</taxon>
        <taxon>Thiohalomonadales</taxon>
        <taxon>Thiohalomonadaceae</taxon>
        <taxon>Thiohalomonas</taxon>
    </lineage>
</organism>